<dbReference type="PATRIC" id="fig|1129794.4.peg.1608"/>
<evidence type="ECO:0000256" key="7">
    <source>
        <dbReference type="ARBA" id="ARBA00023136"/>
    </source>
</evidence>
<feature type="transmembrane region" description="Helical" evidence="8">
    <location>
        <begin position="84"/>
        <end position="111"/>
    </location>
</feature>
<dbReference type="InterPro" id="IPR018456">
    <property type="entry name" value="PTR2_symporter_CS"/>
</dbReference>
<dbReference type="GO" id="GO:0006857">
    <property type="term" value="P:oligopeptide transport"/>
    <property type="evidence" value="ECO:0007669"/>
    <property type="project" value="InterPro"/>
</dbReference>
<dbReference type="NCBIfam" id="TIGR00924">
    <property type="entry name" value="yjdL_sub1_fam"/>
    <property type="match status" value="1"/>
</dbReference>
<evidence type="ECO:0000313" key="10">
    <source>
        <dbReference type="EMBL" id="AGH43733.1"/>
    </source>
</evidence>
<dbReference type="Pfam" id="PF00854">
    <property type="entry name" value="PTR2"/>
    <property type="match status" value="1"/>
</dbReference>
<keyword evidence="7 8" id="KW-0472">Membrane</keyword>
<dbReference type="InterPro" id="IPR050171">
    <property type="entry name" value="MFS_Transporters"/>
</dbReference>
<feature type="transmembrane region" description="Helical" evidence="8">
    <location>
        <begin position="435"/>
        <end position="455"/>
    </location>
</feature>
<dbReference type="GO" id="GO:1904680">
    <property type="term" value="F:peptide transmembrane transporter activity"/>
    <property type="evidence" value="ECO:0007669"/>
    <property type="project" value="InterPro"/>
</dbReference>
<evidence type="ECO:0000256" key="5">
    <source>
        <dbReference type="ARBA" id="ARBA00022856"/>
    </source>
</evidence>
<keyword evidence="5" id="KW-0571">Peptide transport</keyword>
<dbReference type="HOGENOM" id="CLU_004790_0_2_6"/>
<accession>K6YT97</accession>
<keyword evidence="11" id="KW-1185">Reference proteome</keyword>
<dbReference type="InterPro" id="IPR005279">
    <property type="entry name" value="Dipep/tripep_permease"/>
</dbReference>
<keyword evidence="5" id="KW-0653">Protein transport</keyword>
<evidence type="ECO:0000256" key="1">
    <source>
        <dbReference type="ARBA" id="ARBA00004651"/>
    </source>
</evidence>
<keyword evidence="3" id="KW-1003">Cell membrane</keyword>
<evidence type="ECO:0000256" key="8">
    <source>
        <dbReference type="SAM" id="Phobius"/>
    </source>
</evidence>
<dbReference type="STRING" id="1129794.C427_1624"/>
<comment type="subcellular location">
    <subcellularLocation>
        <location evidence="1">Cell membrane</location>
        <topology evidence="1">Multi-pass membrane protein</topology>
    </subcellularLocation>
</comment>
<feature type="transmembrane region" description="Helical" evidence="8">
    <location>
        <begin position="255"/>
        <end position="272"/>
    </location>
</feature>
<dbReference type="InterPro" id="IPR020846">
    <property type="entry name" value="MFS_dom"/>
</dbReference>
<feature type="transmembrane region" description="Helical" evidence="8">
    <location>
        <begin position="402"/>
        <end position="423"/>
    </location>
</feature>
<dbReference type="eggNOG" id="COG3104">
    <property type="taxonomic scope" value="Bacteria"/>
</dbReference>
<dbReference type="KEGG" id="gps:C427_1624"/>
<dbReference type="SUPFAM" id="SSF103473">
    <property type="entry name" value="MFS general substrate transporter"/>
    <property type="match status" value="2"/>
</dbReference>
<keyword evidence="6 8" id="KW-1133">Transmembrane helix</keyword>
<evidence type="ECO:0000256" key="6">
    <source>
        <dbReference type="ARBA" id="ARBA00022989"/>
    </source>
</evidence>
<keyword evidence="4 8" id="KW-0812">Transmembrane</keyword>
<feature type="transmembrane region" description="Helical" evidence="8">
    <location>
        <begin position="123"/>
        <end position="144"/>
    </location>
</feature>
<feature type="transmembrane region" description="Helical" evidence="8">
    <location>
        <begin position="336"/>
        <end position="358"/>
    </location>
</feature>
<dbReference type="AlphaFoldDB" id="K6YT97"/>
<dbReference type="Proteomes" id="UP000011864">
    <property type="component" value="Chromosome"/>
</dbReference>
<dbReference type="PANTHER" id="PTHR23517">
    <property type="entry name" value="RESISTANCE PROTEIN MDTM, PUTATIVE-RELATED-RELATED"/>
    <property type="match status" value="1"/>
</dbReference>
<proteinExistence type="predicted"/>
<evidence type="ECO:0000256" key="4">
    <source>
        <dbReference type="ARBA" id="ARBA00022692"/>
    </source>
</evidence>
<feature type="transmembrane region" description="Helical" evidence="8">
    <location>
        <begin position="223"/>
        <end position="243"/>
    </location>
</feature>
<keyword evidence="2" id="KW-0813">Transport</keyword>
<evidence type="ECO:0000313" key="11">
    <source>
        <dbReference type="Proteomes" id="UP000011864"/>
    </source>
</evidence>
<feature type="transmembrane region" description="Helical" evidence="8">
    <location>
        <begin position="191"/>
        <end position="211"/>
    </location>
</feature>
<dbReference type="InterPro" id="IPR000109">
    <property type="entry name" value="POT_fam"/>
</dbReference>
<dbReference type="PROSITE" id="PS50850">
    <property type="entry name" value="MFS"/>
    <property type="match status" value="1"/>
</dbReference>
<feature type="domain" description="Major facilitator superfamily (MFS) profile" evidence="9">
    <location>
        <begin position="1"/>
        <end position="458"/>
    </location>
</feature>
<dbReference type="GO" id="GO:0005886">
    <property type="term" value="C:plasma membrane"/>
    <property type="evidence" value="ECO:0007669"/>
    <property type="project" value="UniProtKB-SubCell"/>
</dbReference>
<name>K6YT97_9ALTE</name>
<feature type="transmembrane region" description="Helical" evidence="8">
    <location>
        <begin position="304"/>
        <end position="324"/>
    </location>
</feature>
<feature type="transmembrane region" description="Helical" evidence="8">
    <location>
        <begin position="364"/>
        <end position="390"/>
    </location>
</feature>
<protein>
    <submittedName>
        <fullName evidence="10">Amino acid/peptide transporter</fullName>
    </submittedName>
</protein>
<dbReference type="CDD" id="cd17346">
    <property type="entry name" value="MFS_DtpA_like"/>
    <property type="match status" value="1"/>
</dbReference>
<sequence>MSYYGMRAMLVLFMTASIQEGGLAITVASATAIYGLYTGSVYLMGLPGGWMADRLIGGQQAVWYGGIIIMCGHIVLAIPNDYTFFIGLILVVLGTGLLKPNIGAMVGQLYASDDNRRDSGYTLYYLGINLGSVIGYAVCGYLRINNGWHWAFGAAAVGMAIGLVLYKMTLGKLDGAGAEPTVKLSPKAAKISWSIIGLFLLAVVVVAYMLMNNLMAFNAVVVAQKFAILATVLFLGYFAAIFFLGNNSPNEKRQLGALFLVCIASIFFWTGFEQAGSSLNLFGQNYTDRIIGTFEIPPEWLQSANSMFIVILSPFFAAMWINMAKKMITPSYGLKCAVGLIIMASGFLVMFFAAQVAATGLKVAPYWLIATYFLHTVGELCLSPVALSAVSKLSPKRFAGQMMGVFVLTYSIGNVVAGLLAGNFDPNKVEDMPNLYLQISLFTISIGAVIFLFTFKTKKWEKLAEHQDENRDGLKEQTVN</sequence>
<feature type="transmembrane region" description="Helical" evidence="8">
    <location>
        <begin position="61"/>
        <end position="78"/>
    </location>
</feature>
<evidence type="ECO:0000256" key="3">
    <source>
        <dbReference type="ARBA" id="ARBA00022475"/>
    </source>
</evidence>
<reference evidence="10 11" key="1">
    <citation type="journal article" date="2013" name="Genome Announc.">
        <title>Complete Genome Sequence of Glaciecola psychrophila Strain 170T.</title>
        <authorList>
            <person name="Yin J."/>
            <person name="Chen J."/>
            <person name="Liu G."/>
            <person name="Yu Y."/>
            <person name="Song L."/>
            <person name="Wang X."/>
            <person name="Qu X."/>
        </authorList>
    </citation>
    <scope>NUCLEOTIDE SEQUENCE [LARGE SCALE GENOMIC DNA]</scope>
    <source>
        <strain evidence="10 11">170</strain>
    </source>
</reference>
<evidence type="ECO:0000256" key="2">
    <source>
        <dbReference type="ARBA" id="ARBA00022448"/>
    </source>
</evidence>
<dbReference type="PROSITE" id="PS01022">
    <property type="entry name" value="PTR2_1"/>
    <property type="match status" value="1"/>
</dbReference>
<dbReference type="EMBL" id="CP003837">
    <property type="protein sequence ID" value="AGH43733.1"/>
    <property type="molecule type" value="Genomic_DNA"/>
</dbReference>
<dbReference type="Gene3D" id="1.20.1250.20">
    <property type="entry name" value="MFS general substrate transporter like domains"/>
    <property type="match status" value="1"/>
</dbReference>
<organism evidence="10 11">
    <name type="scientific">Paraglaciecola psychrophila 170</name>
    <dbReference type="NCBI Taxonomy" id="1129794"/>
    <lineage>
        <taxon>Bacteria</taxon>
        <taxon>Pseudomonadati</taxon>
        <taxon>Pseudomonadota</taxon>
        <taxon>Gammaproteobacteria</taxon>
        <taxon>Alteromonadales</taxon>
        <taxon>Alteromonadaceae</taxon>
        <taxon>Paraglaciecola</taxon>
    </lineage>
</organism>
<dbReference type="InterPro" id="IPR036259">
    <property type="entry name" value="MFS_trans_sf"/>
</dbReference>
<evidence type="ECO:0000259" key="9">
    <source>
        <dbReference type="PROSITE" id="PS50850"/>
    </source>
</evidence>
<gene>
    <name evidence="10" type="ORF">C427_1624</name>
</gene>
<dbReference type="PANTHER" id="PTHR23517:SF15">
    <property type="entry name" value="PROTON-DEPENDENT OLIGOPEPTIDE FAMILY TRANSPORT PROTEIN"/>
    <property type="match status" value="1"/>
</dbReference>